<proteinExistence type="predicted"/>
<dbReference type="Proteomes" id="UP000256964">
    <property type="component" value="Unassembled WGS sequence"/>
</dbReference>
<gene>
    <name evidence="1" type="ORF">OH76DRAFT_1489509</name>
</gene>
<dbReference type="OrthoDB" id="5122891at2759"/>
<evidence type="ECO:0000313" key="1">
    <source>
        <dbReference type="EMBL" id="RDX41419.1"/>
    </source>
</evidence>
<reference evidence="1 2" key="1">
    <citation type="journal article" date="2018" name="Biotechnol. Biofuels">
        <title>Integrative visual omics of the white-rot fungus Polyporus brumalis exposes the biotechnological potential of its oxidative enzymes for delignifying raw plant biomass.</title>
        <authorList>
            <person name="Miyauchi S."/>
            <person name="Rancon A."/>
            <person name="Drula E."/>
            <person name="Hage H."/>
            <person name="Chaduli D."/>
            <person name="Favel A."/>
            <person name="Grisel S."/>
            <person name="Henrissat B."/>
            <person name="Herpoel-Gimbert I."/>
            <person name="Ruiz-Duenas F.J."/>
            <person name="Chevret D."/>
            <person name="Hainaut M."/>
            <person name="Lin J."/>
            <person name="Wang M."/>
            <person name="Pangilinan J."/>
            <person name="Lipzen A."/>
            <person name="Lesage-Meessen L."/>
            <person name="Navarro D."/>
            <person name="Riley R."/>
            <person name="Grigoriev I.V."/>
            <person name="Zhou S."/>
            <person name="Raouche S."/>
            <person name="Rosso M.N."/>
        </authorList>
    </citation>
    <scope>NUCLEOTIDE SEQUENCE [LARGE SCALE GENOMIC DNA]</scope>
    <source>
        <strain evidence="1 2">BRFM 1820</strain>
    </source>
</reference>
<dbReference type="AlphaFoldDB" id="A0A371CMA5"/>
<keyword evidence="2" id="KW-1185">Reference proteome</keyword>
<protein>
    <submittedName>
        <fullName evidence="1">Uncharacterized protein</fullName>
    </submittedName>
</protein>
<evidence type="ECO:0000313" key="2">
    <source>
        <dbReference type="Proteomes" id="UP000256964"/>
    </source>
</evidence>
<sequence length="211" mass="23462">MSGRMPRQSFGDIQSFISCGVTLPDPLVSVKIRETCRIAHAHGHNWVWINTCCIDKSSSAELSEAINSMFEWYPKAEPPISTQPTLPSAGASGSFAGGWTLQELIAPRYLIFLASNWALLGTKSAFADLVEEISGVDIEVLTFTRDVTKVSVARRMSWAAKRQITRLEDDAHSLMGTFDVHMSTIYGEGRAAFRRLQEEILKHTNDHTQFA</sequence>
<organism evidence="1 2">
    <name type="scientific">Lentinus brumalis</name>
    <dbReference type="NCBI Taxonomy" id="2498619"/>
    <lineage>
        <taxon>Eukaryota</taxon>
        <taxon>Fungi</taxon>
        <taxon>Dikarya</taxon>
        <taxon>Basidiomycota</taxon>
        <taxon>Agaricomycotina</taxon>
        <taxon>Agaricomycetes</taxon>
        <taxon>Polyporales</taxon>
        <taxon>Polyporaceae</taxon>
        <taxon>Lentinus</taxon>
    </lineage>
</organism>
<dbReference type="PANTHER" id="PTHR10622">
    <property type="entry name" value="HET DOMAIN-CONTAINING PROTEIN"/>
    <property type="match status" value="1"/>
</dbReference>
<dbReference type="EMBL" id="KZ857513">
    <property type="protein sequence ID" value="RDX41419.1"/>
    <property type="molecule type" value="Genomic_DNA"/>
</dbReference>
<dbReference type="PANTHER" id="PTHR10622:SF10">
    <property type="entry name" value="HET DOMAIN-CONTAINING PROTEIN"/>
    <property type="match status" value="1"/>
</dbReference>
<name>A0A371CMA5_9APHY</name>
<accession>A0A371CMA5</accession>